<evidence type="ECO:0000313" key="2">
    <source>
        <dbReference type="EMBL" id="OGF64961.1"/>
    </source>
</evidence>
<proteinExistence type="predicted"/>
<name>A0A1F5VPJ7_9BACT</name>
<feature type="domain" description="TRAM" evidence="1">
    <location>
        <begin position="1"/>
        <end position="63"/>
    </location>
</feature>
<accession>A0A1F5VPJ7</accession>
<dbReference type="InterPro" id="IPR012340">
    <property type="entry name" value="NA-bd_OB-fold"/>
</dbReference>
<dbReference type="AlphaFoldDB" id="A0A1F5VPJ7"/>
<sequence>MIDEVEDENFQLRHQGMAPEIDGIIYATLSTGLRLGGKKNYQEGDLVRVRIIDASGYDLIGQIL</sequence>
<dbReference type="Pfam" id="PF18693">
    <property type="entry name" value="TRAM_2"/>
    <property type="match status" value="1"/>
</dbReference>
<comment type="caution">
    <text evidence="2">The sequence shown here is derived from an EMBL/GenBank/DDBJ whole genome shotgun (WGS) entry which is preliminary data.</text>
</comment>
<gene>
    <name evidence="2" type="ORF">A2Y62_00595</name>
</gene>
<dbReference type="Gene3D" id="2.40.50.140">
    <property type="entry name" value="Nucleic acid-binding proteins"/>
    <property type="match status" value="1"/>
</dbReference>
<organism evidence="2 3">
    <name type="scientific">Candidatus Fischerbacteria bacterium RBG_13_37_8</name>
    <dbReference type="NCBI Taxonomy" id="1817863"/>
    <lineage>
        <taxon>Bacteria</taxon>
        <taxon>Candidatus Fischeribacteriota</taxon>
    </lineage>
</organism>
<evidence type="ECO:0000259" key="1">
    <source>
        <dbReference type="Pfam" id="PF18693"/>
    </source>
</evidence>
<reference evidence="2 3" key="1">
    <citation type="journal article" date="2016" name="Nat. Commun.">
        <title>Thousands of microbial genomes shed light on interconnected biogeochemical processes in an aquifer system.</title>
        <authorList>
            <person name="Anantharaman K."/>
            <person name="Brown C.T."/>
            <person name="Hug L.A."/>
            <person name="Sharon I."/>
            <person name="Castelle C.J."/>
            <person name="Probst A.J."/>
            <person name="Thomas B.C."/>
            <person name="Singh A."/>
            <person name="Wilkins M.J."/>
            <person name="Karaoz U."/>
            <person name="Brodie E.L."/>
            <person name="Williams K.H."/>
            <person name="Hubbard S.S."/>
            <person name="Banfield J.F."/>
        </authorList>
    </citation>
    <scope>NUCLEOTIDE SEQUENCE [LARGE SCALE GENOMIC DNA]</scope>
</reference>
<protein>
    <recommendedName>
        <fullName evidence="1">TRAM domain-containing protein</fullName>
    </recommendedName>
</protein>
<dbReference type="InterPro" id="IPR002792">
    <property type="entry name" value="TRAM_dom"/>
</dbReference>
<dbReference type="Proteomes" id="UP000178943">
    <property type="component" value="Unassembled WGS sequence"/>
</dbReference>
<dbReference type="EMBL" id="MFGW01000124">
    <property type="protein sequence ID" value="OGF64961.1"/>
    <property type="molecule type" value="Genomic_DNA"/>
</dbReference>
<evidence type="ECO:0000313" key="3">
    <source>
        <dbReference type="Proteomes" id="UP000178943"/>
    </source>
</evidence>